<reference evidence="1 2" key="1">
    <citation type="submission" date="2020-08" db="EMBL/GenBank/DDBJ databases">
        <title>Genomic Encyclopedia of Type Strains, Phase IV (KMG-IV): sequencing the most valuable type-strain genomes for metagenomic binning, comparative biology and taxonomic classification.</title>
        <authorList>
            <person name="Goeker M."/>
        </authorList>
    </citation>
    <scope>NUCLEOTIDE SEQUENCE [LARGE SCALE GENOMIC DNA]</scope>
    <source>
        <strain evidence="1 2">DSM 22368</strain>
    </source>
</reference>
<dbReference type="Pfam" id="PF04343">
    <property type="entry name" value="DUF488"/>
    <property type="match status" value="1"/>
</dbReference>
<dbReference type="AlphaFoldDB" id="A0A7X0JVV6"/>
<protein>
    <submittedName>
        <fullName evidence="1">Uncharacterized protein (DUF488 family)</fullName>
    </submittedName>
</protein>
<dbReference type="RefSeq" id="WP_166843681.1">
    <property type="nucleotide sequence ID" value="NZ_JAAONY010000003.1"/>
</dbReference>
<dbReference type="InterPro" id="IPR007438">
    <property type="entry name" value="DUF488"/>
</dbReference>
<evidence type="ECO:0000313" key="2">
    <source>
        <dbReference type="Proteomes" id="UP000528457"/>
    </source>
</evidence>
<dbReference type="InterPro" id="IPR014519">
    <property type="entry name" value="UCP024492"/>
</dbReference>
<accession>A0A7X0JVV6</accession>
<dbReference type="InParanoid" id="A0A7X0JVV6"/>
<dbReference type="PANTHER" id="PTHR39337:SF1">
    <property type="entry name" value="BLR5642 PROTEIN"/>
    <property type="match status" value="1"/>
</dbReference>
<dbReference type="PIRSF" id="PIRSF024492">
    <property type="entry name" value="UCP024492"/>
    <property type="match status" value="1"/>
</dbReference>
<name>A0A7X0JVV6_9GAMM</name>
<dbReference type="PANTHER" id="PTHR39337">
    <property type="entry name" value="BLR5642 PROTEIN"/>
    <property type="match status" value="1"/>
</dbReference>
<proteinExistence type="predicted"/>
<dbReference type="Proteomes" id="UP000528457">
    <property type="component" value="Unassembled WGS sequence"/>
</dbReference>
<organism evidence="1 2">
    <name type="scientific">Pseudoteredinibacter isoporae</name>
    <dbReference type="NCBI Taxonomy" id="570281"/>
    <lineage>
        <taxon>Bacteria</taxon>
        <taxon>Pseudomonadati</taxon>
        <taxon>Pseudomonadota</taxon>
        <taxon>Gammaproteobacteria</taxon>
        <taxon>Cellvibrionales</taxon>
        <taxon>Cellvibrionaceae</taxon>
        <taxon>Pseudoteredinibacter</taxon>
    </lineage>
</organism>
<comment type="caution">
    <text evidence="1">The sequence shown here is derived from an EMBL/GenBank/DDBJ whole genome shotgun (WGS) entry which is preliminary data.</text>
</comment>
<sequence>MATIYSIGYATKSYSSFLEQLQCYQINALVDVRSVPFSARFKEYDQPNLQRTLRAENIHYIYMGDLLGPRSKDPAHYSENRQIDFDKLKQSHLFLQGIERLKQGLEKEYTIAMMCAEKDPASCHRSLLIAKFIEEQIDWSVEHILHDGELENQQALMNRLVEDQGLCCDMLSDEATITRQAYEAQCRAVNYKRPE</sequence>
<gene>
    <name evidence="1" type="ORF">HNR48_003522</name>
</gene>
<dbReference type="EMBL" id="JACHHT010000003">
    <property type="protein sequence ID" value="MBB6523220.1"/>
    <property type="molecule type" value="Genomic_DNA"/>
</dbReference>
<evidence type="ECO:0000313" key="1">
    <source>
        <dbReference type="EMBL" id="MBB6523220.1"/>
    </source>
</evidence>
<keyword evidence="2" id="KW-1185">Reference proteome</keyword>